<keyword evidence="1" id="KW-0175">Coiled coil</keyword>
<protein>
    <submittedName>
        <fullName evidence="2">Uncharacterized protein</fullName>
    </submittedName>
</protein>
<evidence type="ECO:0000313" key="3">
    <source>
        <dbReference type="Proteomes" id="UP000218281"/>
    </source>
</evidence>
<organism evidence="2 3">
    <name type="scientific">Corynebacterium hadale</name>
    <dbReference type="NCBI Taxonomy" id="2026255"/>
    <lineage>
        <taxon>Bacteria</taxon>
        <taxon>Bacillati</taxon>
        <taxon>Actinomycetota</taxon>
        <taxon>Actinomycetes</taxon>
        <taxon>Mycobacteriales</taxon>
        <taxon>Corynebacteriaceae</taxon>
        <taxon>Corynebacterium</taxon>
    </lineage>
</organism>
<name>A0ABX4HA96_9CORY</name>
<dbReference type="EMBL" id="NSGO01000004">
    <property type="protein sequence ID" value="PAT06221.1"/>
    <property type="molecule type" value="Genomic_DNA"/>
</dbReference>
<keyword evidence="3" id="KW-1185">Reference proteome</keyword>
<feature type="coiled-coil region" evidence="1">
    <location>
        <begin position="23"/>
        <end position="103"/>
    </location>
</feature>
<comment type="caution">
    <text evidence="2">The sequence shown here is derived from an EMBL/GenBank/DDBJ whole genome shotgun (WGS) entry which is preliminary data.</text>
</comment>
<evidence type="ECO:0000256" key="1">
    <source>
        <dbReference type="SAM" id="Coils"/>
    </source>
</evidence>
<proteinExistence type="predicted"/>
<reference evidence="2 3" key="1">
    <citation type="submission" date="2017-08" db="EMBL/GenBank/DDBJ databases">
        <title>Whole genome sequences of 6 clinical strains closest to Corynebacterium imitans.</title>
        <authorList>
            <person name="Bernier A.-M."/>
            <person name="Burdz T."/>
            <person name="Bernard K."/>
        </authorList>
    </citation>
    <scope>NUCLEOTIDE SEQUENCE [LARGE SCALE GENOMIC DNA]</scope>
    <source>
        <strain evidence="2 3">NML93-0607</strain>
    </source>
</reference>
<accession>A0ABX4HA96</accession>
<dbReference type="Proteomes" id="UP000218281">
    <property type="component" value="Unassembled WGS sequence"/>
</dbReference>
<evidence type="ECO:0000313" key="2">
    <source>
        <dbReference type="EMBL" id="PAT06221.1"/>
    </source>
</evidence>
<dbReference type="RefSeq" id="WP_095535365.1">
    <property type="nucleotide sequence ID" value="NZ_NSGO01000004.1"/>
</dbReference>
<gene>
    <name evidence="2" type="ORF">CKJ81_04450</name>
</gene>
<sequence length="158" mass="17442">MTSNYQDSFNRAVNGDHDDYEALARLKQVEDEAAARAKQATAQKKAVNQAREQAIAAREAKVNEVRALVNEVHPTLKQYRAEANEALANLREAQAAYNAADQRVHTEFGKIKDAVHELWPEGTPTKNGQPAVPIYEVTQGVSVDGTTIYAYTDKETGE</sequence>